<sequence>MIRSIYLSAFAVLITANALAEDAINPLVSDPALYEAAVALVPKGLVAGQAFRYDTETKTAYVAAFRDGADDPQDPGLDVDGGQVLELKLAENGGKLNIASHVLRPRQSADDVAPPEQWEPGAPPVGTPIPSGVIPCSINGWSNDPDPSGLNVRAAPDTRSMILGRLAPPWKGSGGADIAGDMGYRTEFRIIGYRKGWFLIQDAQEPGAPYEDPPPKRHPKSFKGRGWVKARLVGAAYANSNLSPALLRQAPHRDAALRPTLDGEPRLSIDGTLEVLEACSGQWALTRSRDGQHGWWRGICSNQVTNCS</sequence>
<dbReference type="EMBL" id="JBHSJF010000010">
    <property type="protein sequence ID" value="MFC5070008.1"/>
    <property type="molecule type" value="Genomic_DNA"/>
</dbReference>
<gene>
    <name evidence="2" type="ORF">ACFPFW_18490</name>
</gene>
<dbReference type="Proteomes" id="UP001595796">
    <property type="component" value="Unassembled WGS sequence"/>
</dbReference>
<feature type="signal peptide" evidence="1">
    <location>
        <begin position="1"/>
        <end position="20"/>
    </location>
</feature>
<accession>A0ABV9Z7V9</accession>
<evidence type="ECO:0000313" key="2">
    <source>
        <dbReference type="EMBL" id="MFC5070008.1"/>
    </source>
</evidence>
<evidence type="ECO:0000256" key="1">
    <source>
        <dbReference type="SAM" id="SignalP"/>
    </source>
</evidence>
<evidence type="ECO:0000313" key="3">
    <source>
        <dbReference type="Proteomes" id="UP001595796"/>
    </source>
</evidence>
<organism evidence="2 3">
    <name type="scientific">Flaviflagellibacter deserti</name>
    <dbReference type="NCBI Taxonomy" id="2267266"/>
    <lineage>
        <taxon>Bacteria</taxon>
        <taxon>Pseudomonadati</taxon>
        <taxon>Pseudomonadota</taxon>
        <taxon>Alphaproteobacteria</taxon>
        <taxon>Hyphomicrobiales</taxon>
        <taxon>Flaviflagellibacter</taxon>
    </lineage>
</organism>
<comment type="caution">
    <text evidence="2">The sequence shown here is derived from an EMBL/GenBank/DDBJ whole genome shotgun (WGS) entry which is preliminary data.</text>
</comment>
<keyword evidence="1" id="KW-0732">Signal</keyword>
<proteinExistence type="predicted"/>
<reference evidence="3" key="1">
    <citation type="journal article" date="2019" name="Int. J. Syst. Evol. Microbiol.">
        <title>The Global Catalogue of Microorganisms (GCM) 10K type strain sequencing project: providing services to taxonomists for standard genome sequencing and annotation.</title>
        <authorList>
            <consortium name="The Broad Institute Genomics Platform"/>
            <consortium name="The Broad Institute Genome Sequencing Center for Infectious Disease"/>
            <person name="Wu L."/>
            <person name="Ma J."/>
        </authorList>
    </citation>
    <scope>NUCLEOTIDE SEQUENCE [LARGE SCALE GENOMIC DNA]</scope>
    <source>
        <strain evidence="3">CGMCC 1.16444</strain>
    </source>
</reference>
<keyword evidence="3" id="KW-1185">Reference proteome</keyword>
<name>A0ABV9Z7V9_9HYPH</name>
<dbReference type="RefSeq" id="WP_114958628.1">
    <property type="nucleotide sequence ID" value="NZ_JBHSJF010000010.1"/>
</dbReference>
<protein>
    <submittedName>
        <fullName evidence="2">SH3 domain-containing protein</fullName>
    </submittedName>
</protein>
<feature type="chain" id="PRO_5046399401" evidence="1">
    <location>
        <begin position="21"/>
        <end position="308"/>
    </location>
</feature>